<dbReference type="Gene3D" id="2.30.110.10">
    <property type="entry name" value="Electron Transport, Fmn-binding Protein, Chain A"/>
    <property type="match status" value="1"/>
</dbReference>
<proteinExistence type="predicted"/>
<dbReference type="PANTHER" id="PTHR35802:SF1">
    <property type="entry name" value="PROTEASE SYNTHASE AND SPORULATION PROTEIN PAI 2"/>
    <property type="match status" value="1"/>
</dbReference>
<protein>
    <recommendedName>
        <fullName evidence="3">Transcriptional regulator</fullName>
    </recommendedName>
</protein>
<dbReference type="InterPro" id="IPR007396">
    <property type="entry name" value="TR_PAI2-type"/>
</dbReference>
<evidence type="ECO:0008006" key="3">
    <source>
        <dbReference type="Google" id="ProtNLM"/>
    </source>
</evidence>
<name>A0A2D6YGI0_9DELT</name>
<organism evidence="1 2">
    <name type="scientific">SAR324 cluster bacterium</name>
    <dbReference type="NCBI Taxonomy" id="2024889"/>
    <lineage>
        <taxon>Bacteria</taxon>
        <taxon>Deltaproteobacteria</taxon>
        <taxon>SAR324 cluster</taxon>
    </lineage>
</organism>
<dbReference type="EMBL" id="NZEX01000022">
    <property type="protein sequence ID" value="MAH62266.1"/>
    <property type="molecule type" value="Genomic_DNA"/>
</dbReference>
<dbReference type="PANTHER" id="PTHR35802">
    <property type="entry name" value="PROTEASE SYNTHASE AND SPORULATION PROTEIN PAI 2"/>
    <property type="match status" value="1"/>
</dbReference>
<sequence length="122" mass="13933">MLSKGQINFGEKHFNHSYPSTLPKVYLPPHFEETDPSQICKLIDKFPLAILVAQTEQGLVDNHLPLMLQEKQELLDHLALNNGLHQIIPSGKEILAIFRAEDACISLNWYPKKPVHHRHVPT</sequence>
<reference evidence="2" key="1">
    <citation type="submission" date="2017-09" db="EMBL/GenBank/DDBJ databases">
        <title>The Reconstruction of 2,631 Draft Metagenome-Assembled Genomes from the Global Oceans.</title>
        <authorList>
            <person name="Tully B.J."/>
            <person name="Graham E.D."/>
            <person name="Heidelberg J.F."/>
        </authorList>
    </citation>
    <scope>NUCLEOTIDE SEQUENCE [LARGE SCALE GENOMIC DNA]</scope>
</reference>
<dbReference type="Proteomes" id="UP000226525">
    <property type="component" value="Unassembled WGS sequence"/>
</dbReference>
<accession>A0A2D6YGI0</accession>
<gene>
    <name evidence="1" type="ORF">CMN54_02200</name>
</gene>
<evidence type="ECO:0000313" key="2">
    <source>
        <dbReference type="Proteomes" id="UP000226525"/>
    </source>
</evidence>
<dbReference type="InterPro" id="IPR012349">
    <property type="entry name" value="Split_barrel_FMN-bd"/>
</dbReference>
<dbReference type="Pfam" id="PF04299">
    <property type="entry name" value="FMN_bind_2"/>
    <property type="match status" value="1"/>
</dbReference>
<dbReference type="AlphaFoldDB" id="A0A2D6YGI0"/>
<comment type="caution">
    <text evidence="1">The sequence shown here is derived from an EMBL/GenBank/DDBJ whole genome shotgun (WGS) entry which is preliminary data.</text>
</comment>
<evidence type="ECO:0000313" key="1">
    <source>
        <dbReference type="EMBL" id="MAH62266.1"/>
    </source>
</evidence>